<dbReference type="EMBL" id="UGCP01000002">
    <property type="protein sequence ID" value="STI82029.1"/>
    <property type="molecule type" value="Genomic_DNA"/>
</dbReference>
<sequence length="156" mass="16629">MSRPLLQLALDHSSLEAAQRDVTQLKDSVDIVEAGTILCLNEGLGAVKALREQCPDKIIVADWKVADAGETLAQQAFGAGANWMTIICAAPLATVEKRPRDGRNAAVVKFRSSCSVTGRWTTPATGIVLACGRRFIIAVVMHRPAGNSGAKPIWHA</sequence>
<gene>
    <name evidence="3" type="primary">sgbH</name>
    <name evidence="3" type="ORF">NCTC8622_00982</name>
</gene>
<dbReference type="GO" id="GO:0019854">
    <property type="term" value="P:L-ascorbic acid catabolic process"/>
    <property type="evidence" value="ECO:0007669"/>
    <property type="project" value="TreeGrafter"/>
</dbReference>
<dbReference type="Pfam" id="PF00215">
    <property type="entry name" value="OMPdecase"/>
    <property type="match status" value="1"/>
</dbReference>
<dbReference type="AlphaFoldDB" id="A0A376TY55"/>
<dbReference type="InterPro" id="IPR013785">
    <property type="entry name" value="Aldolase_TIM"/>
</dbReference>
<protein>
    <submittedName>
        <fullName evidence="3">3-keto-L-gulonate-6-phosphate decarboxylase</fullName>
        <ecNumber evidence="3">4.1.1.85</ecNumber>
    </submittedName>
</protein>
<dbReference type="GO" id="GO:0006207">
    <property type="term" value="P:'de novo' pyrimidine nucleobase biosynthetic process"/>
    <property type="evidence" value="ECO:0007669"/>
    <property type="project" value="InterPro"/>
</dbReference>
<evidence type="ECO:0000313" key="3">
    <source>
        <dbReference type="EMBL" id="STI82029.1"/>
    </source>
</evidence>
<dbReference type="Proteomes" id="UP000254079">
    <property type="component" value="Unassembled WGS sequence"/>
</dbReference>
<keyword evidence="1 3" id="KW-0456">Lyase</keyword>
<proteinExistence type="predicted"/>
<evidence type="ECO:0000313" key="4">
    <source>
        <dbReference type="Proteomes" id="UP000254079"/>
    </source>
</evidence>
<organism evidence="3 4">
    <name type="scientific">Escherichia coli</name>
    <dbReference type="NCBI Taxonomy" id="562"/>
    <lineage>
        <taxon>Bacteria</taxon>
        <taxon>Pseudomonadati</taxon>
        <taxon>Pseudomonadota</taxon>
        <taxon>Gammaproteobacteria</taxon>
        <taxon>Enterobacterales</taxon>
        <taxon>Enterobacteriaceae</taxon>
        <taxon>Escherichia</taxon>
    </lineage>
</organism>
<dbReference type="PANTHER" id="PTHR35039:SF3">
    <property type="entry name" value="3-KETO-L-GULONATE-6-PHOSPHATE DECARBOXYLASE SGBH-RELATED"/>
    <property type="match status" value="1"/>
</dbReference>
<reference evidence="3 4" key="1">
    <citation type="submission" date="2018-06" db="EMBL/GenBank/DDBJ databases">
        <authorList>
            <consortium name="Pathogen Informatics"/>
            <person name="Doyle S."/>
        </authorList>
    </citation>
    <scope>NUCLEOTIDE SEQUENCE [LARGE SCALE GENOMIC DNA]</scope>
    <source>
        <strain evidence="3 4">NCTC8622</strain>
    </source>
</reference>
<evidence type="ECO:0000256" key="1">
    <source>
        <dbReference type="ARBA" id="ARBA00023239"/>
    </source>
</evidence>
<dbReference type="SMART" id="SM00934">
    <property type="entry name" value="OMPdecase"/>
    <property type="match status" value="1"/>
</dbReference>
<dbReference type="EC" id="4.1.1.85" evidence="3"/>
<accession>A0A376TY55</accession>
<dbReference type="GO" id="GO:0033982">
    <property type="term" value="F:3-dehydro-L-gulonate-6-phosphate decarboxylase activity"/>
    <property type="evidence" value="ECO:0007669"/>
    <property type="project" value="UniProtKB-EC"/>
</dbReference>
<dbReference type="InterPro" id="IPR011060">
    <property type="entry name" value="RibuloseP-bd_barrel"/>
</dbReference>
<evidence type="ECO:0000259" key="2">
    <source>
        <dbReference type="SMART" id="SM00934"/>
    </source>
</evidence>
<dbReference type="SUPFAM" id="SSF51366">
    <property type="entry name" value="Ribulose-phoshate binding barrel"/>
    <property type="match status" value="1"/>
</dbReference>
<dbReference type="GO" id="GO:0004590">
    <property type="term" value="F:orotidine-5'-phosphate decarboxylase activity"/>
    <property type="evidence" value="ECO:0007669"/>
    <property type="project" value="InterPro"/>
</dbReference>
<feature type="domain" description="Orotidine 5'-phosphate decarboxylase" evidence="2">
    <location>
        <begin position="5"/>
        <end position="139"/>
    </location>
</feature>
<name>A0A376TY55_ECOLX</name>
<dbReference type="Gene3D" id="3.20.20.70">
    <property type="entry name" value="Aldolase class I"/>
    <property type="match status" value="1"/>
</dbReference>
<dbReference type="PANTHER" id="PTHR35039">
    <property type="entry name" value="3-KETO-L-GULONATE-6-PHOSPHATE DECARBOXYLASE SGBH-RELATED"/>
    <property type="match status" value="1"/>
</dbReference>
<dbReference type="InterPro" id="IPR001754">
    <property type="entry name" value="OMPdeCOase_dom"/>
</dbReference>